<dbReference type="PANTHER" id="PTHR24399">
    <property type="entry name" value="ZINC FINGER AND BTB DOMAIN-CONTAINING"/>
    <property type="match status" value="1"/>
</dbReference>
<dbReference type="PROSITE" id="PS50157">
    <property type="entry name" value="ZINC_FINGER_C2H2_2"/>
    <property type="match status" value="1"/>
</dbReference>
<keyword evidence="5" id="KW-0539">Nucleus</keyword>
<dbReference type="GO" id="GO:0001227">
    <property type="term" value="F:DNA-binding transcription repressor activity, RNA polymerase II-specific"/>
    <property type="evidence" value="ECO:0007669"/>
    <property type="project" value="TreeGrafter"/>
</dbReference>
<evidence type="ECO:0000256" key="3">
    <source>
        <dbReference type="ARBA" id="ARBA00022737"/>
    </source>
</evidence>
<feature type="region of interest" description="Disordered" evidence="7">
    <location>
        <begin position="349"/>
        <end position="369"/>
    </location>
</feature>
<evidence type="ECO:0000256" key="7">
    <source>
        <dbReference type="SAM" id="MobiDB-lite"/>
    </source>
</evidence>
<dbReference type="GO" id="GO:0001817">
    <property type="term" value="P:regulation of cytokine production"/>
    <property type="evidence" value="ECO:0007669"/>
    <property type="project" value="TreeGrafter"/>
</dbReference>
<dbReference type="GO" id="GO:0000978">
    <property type="term" value="F:RNA polymerase II cis-regulatory region sequence-specific DNA binding"/>
    <property type="evidence" value="ECO:0007669"/>
    <property type="project" value="TreeGrafter"/>
</dbReference>
<evidence type="ECO:0000313" key="10">
    <source>
        <dbReference type="Proteomes" id="UP000037510"/>
    </source>
</evidence>
<gene>
    <name evidence="9" type="ORF">OBRU01_12223</name>
</gene>
<keyword evidence="6" id="KW-0863">Zinc-finger</keyword>
<comment type="caution">
    <text evidence="9">The sequence shown here is derived from an EMBL/GenBank/DDBJ whole genome shotgun (WGS) entry which is preliminary data.</text>
</comment>
<organism evidence="9 10">
    <name type="scientific">Operophtera brumata</name>
    <name type="common">Winter moth</name>
    <name type="synonym">Phalaena brumata</name>
    <dbReference type="NCBI Taxonomy" id="104452"/>
    <lineage>
        <taxon>Eukaryota</taxon>
        <taxon>Metazoa</taxon>
        <taxon>Ecdysozoa</taxon>
        <taxon>Arthropoda</taxon>
        <taxon>Hexapoda</taxon>
        <taxon>Insecta</taxon>
        <taxon>Pterygota</taxon>
        <taxon>Neoptera</taxon>
        <taxon>Endopterygota</taxon>
        <taxon>Lepidoptera</taxon>
        <taxon>Glossata</taxon>
        <taxon>Ditrysia</taxon>
        <taxon>Geometroidea</taxon>
        <taxon>Geometridae</taxon>
        <taxon>Larentiinae</taxon>
        <taxon>Operophtera</taxon>
    </lineage>
</organism>
<reference evidence="9 10" key="1">
    <citation type="journal article" date="2015" name="Genome Biol. Evol.">
        <title>The genome of winter moth (Operophtera brumata) provides a genomic perspective on sexual dimorphism and phenology.</title>
        <authorList>
            <person name="Derks M.F."/>
            <person name="Smit S."/>
            <person name="Salis L."/>
            <person name="Schijlen E."/>
            <person name="Bossers A."/>
            <person name="Mateman C."/>
            <person name="Pijl A.S."/>
            <person name="de Ridder D."/>
            <person name="Groenen M.A."/>
            <person name="Visser M.E."/>
            <person name="Megens H.J."/>
        </authorList>
    </citation>
    <scope>NUCLEOTIDE SEQUENCE [LARGE SCALE GENOMIC DNA]</scope>
    <source>
        <strain evidence="9">WM2013NL</strain>
        <tissue evidence="9">Head and thorax</tissue>
    </source>
</reference>
<keyword evidence="3" id="KW-0677">Repeat</keyword>
<evidence type="ECO:0000256" key="5">
    <source>
        <dbReference type="ARBA" id="ARBA00023242"/>
    </source>
</evidence>
<keyword evidence="10" id="KW-1185">Reference proteome</keyword>
<accession>A0A0L7LBF3</accession>
<keyword evidence="2" id="KW-0479">Metal-binding</keyword>
<keyword evidence="4" id="KW-0862">Zinc</keyword>
<dbReference type="SMART" id="SM00355">
    <property type="entry name" value="ZnF_C2H2"/>
    <property type="match status" value="2"/>
</dbReference>
<feature type="compositionally biased region" description="Basic and acidic residues" evidence="7">
    <location>
        <begin position="358"/>
        <end position="369"/>
    </location>
</feature>
<dbReference type="PANTHER" id="PTHR24399:SF54">
    <property type="entry name" value="GASTRULA ZINC FINGER PROTEIN XLCGF26.1-LIKE-RELATED"/>
    <property type="match status" value="1"/>
</dbReference>
<feature type="domain" description="C2H2-type" evidence="8">
    <location>
        <begin position="235"/>
        <end position="262"/>
    </location>
</feature>
<dbReference type="GO" id="GO:0008270">
    <property type="term" value="F:zinc ion binding"/>
    <property type="evidence" value="ECO:0007669"/>
    <property type="project" value="UniProtKB-KW"/>
</dbReference>
<proteinExistence type="predicted"/>
<dbReference type="Gene3D" id="3.30.160.60">
    <property type="entry name" value="Classic Zinc Finger"/>
    <property type="match status" value="1"/>
</dbReference>
<evidence type="ECO:0000259" key="8">
    <source>
        <dbReference type="PROSITE" id="PS50157"/>
    </source>
</evidence>
<dbReference type="EMBL" id="JTDY01001917">
    <property type="protein sequence ID" value="KOB72546.1"/>
    <property type="molecule type" value="Genomic_DNA"/>
</dbReference>
<sequence>MHSFCARISSGSIGETFSKVLDISEIYKHVKSIDRKLNGLASNLFTPQTKNHDNQAPIITDSESQCEAQVDVDVVKNEVIENEIFNDLNFDDGLIDETPNFPPLEYKPDLHVKITNRKRKDLVKSTSKSDKYKHTIGCESSDDEPLSYKVTKNTEFRDTDIAVSKKFDIPELKTVLSTKESPKMSKQRNDFNDFEDYAAVIVLTPEDARMEVLLRKKSSNYINSPLKCDLCYRGNGCKFCGECFSSSQDLKAHLRVHARRHAARHYGTLPGLCSMVLTAASSAVNVSRARKISRLTCGCTLGDTRLATAGHYRASALCNGCKFCGECFSSSQDLKAHYVPRTVLKERYESAPEEDEVAHDVSDPEHDDVERPLSFSDCGSTGDKLTCSLGYYCGAFQMTPTTDGGESQPCHLHQQLRLFLQDLRSPH</sequence>
<dbReference type="InterPro" id="IPR013087">
    <property type="entry name" value="Znf_C2H2_type"/>
</dbReference>
<protein>
    <recommendedName>
        <fullName evidence="8">C2H2-type domain-containing protein</fullName>
    </recommendedName>
</protein>
<dbReference type="AlphaFoldDB" id="A0A0L7LBF3"/>
<dbReference type="Pfam" id="PF00096">
    <property type="entry name" value="zf-C2H2"/>
    <property type="match status" value="1"/>
</dbReference>
<evidence type="ECO:0000256" key="4">
    <source>
        <dbReference type="ARBA" id="ARBA00022833"/>
    </source>
</evidence>
<dbReference type="PROSITE" id="PS00028">
    <property type="entry name" value="ZINC_FINGER_C2H2_1"/>
    <property type="match status" value="1"/>
</dbReference>
<dbReference type="Proteomes" id="UP000037510">
    <property type="component" value="Unassembled WGS sequence"/>
</dbReference>
<dbReference type="GO" id="GO:0005654">
    <property type="term" value="C:nucleoplasm"/>
    <property type="evidence" value="ECO:0007669"/>
    <property type="project" value="TreeGrafter"/>
</dbReference>
<evidence type="ECO:0000256" key="1">
    <source>
        <dbReference type="ARBA" id="ARBA00004123"/>
    </source>
</evidence>
<comment type="subcellular location">
    <subcellularLocation>
        <location evidence="1">Nucleus</location>
    </subcellularLocation>
</comment>
<evidence type="ECO:0000256" key="2">
    <source>
        <dbReference type="ARBA" id="ARBA00022723"/>
    </source>
</evidence>
<evidence type="ECO:0000313" key="9">
    <source>
        <dbReference type="EMBL" id="KOB72546.1"/>
    </source>
</evidence>
<evidence type="ECO:0000256" key="6">
    <source>
        <dbReference type="PROSITE-ProRule" id="PRU00042"/>
    </source>
</evidence>
<dbReference type="GO" id="GO:0002682">
    <property type="term" value="P:regulation of immune system process"/>
    <property type="evidence" value="ECO:0007669"/>
    <property type="project" value="TreeGrafter"/>
</dbReference>
<name>A0A0L7LBF3_OPEBR</name>